<comment type="caution">
    <text evidence="2">The sequence shown here is derived from an EMBL/GenBank/DDBJ whole genome shotgun (WGS) entry which is preliminary data.</text>
</comment>
<dbReference type="RefSeq" id="WP_198110522.1">
    <property type="nucleotide sequence ID" value="NZ_JAEDAK010000004.1"/>
</dbReference>
<gene>
    <name evidence="2" type="ORF">I7X39_08360</name>
</gene>
<dbReference type="Proteomes" id="UP000613266">
    <property type="component" value="Unassembled WGS sequence"/>
</dbReference>
<evidence type="ECO:0000313" key="3">
    <source>
        <dbReference type="Proteomes" id="UP000613266"/>
    </source>
</evidence>
<keyword evidence="3" id="KW-1185">Reference proteome</keyword>
<reference evidence="2" key="1">
    <citation type="submission" date="2020-12" db="EMBL/GenBank/DDBJ databases">
        <title>The genome sequence of Inhella sp. 1Y17.</title>
        <authorList>
            <person name="Liu Y."/>
        </authorList>
    </citation>
    <scope>NUCLEOTIDE SEQUENCE</scope>
    <source>
        <strain evidence="2">1Y17</strain>
    </source>
</reference>
<keyword evidence="1" id="KW-0812">Transmembrane</keyword>
<feature type="transmembrane region" description="Helical" evidence="1">
    <location>
        <begin position="21"/>
        <end position="39"/>
    </location>
</feature>
<accession>A0A931NG93</accession>
<evidence type="ECO:0000256" key="1">
    <source>
        <dbReference type="SAM" id="Phobius"/>
    </source>
</evidence>
<proteinExistence type="predicted"/>
<protein>
    <submittedName>
        <fullName evidence="2">Uncharacterized protein</fullName>
    </submittedName>
</protein>
<name>A0A931NG93_9BURK</name>
<keyword evidence="1" id="KW-1133">Transmembrane helix</keyword>
<organism evidence="2 3">
    <name type="scientific">Inhella proteolytica</name>
    <dbReference type="NCBI Taxonomy" id="2795029"/>
    <lineage>
        <taxon>Bacteria</taxon>
        <taxon>Pseudomonadati</taxon>
        <taxon>Pseudomonadota</taxon>
        <taxon>Betaproteobacteria</taxon>
        <taxon>Burkholderiales</taxon>
        <taxon>Sphaerotilaceae</taxon>
        <taxon>Inhella</taxon>
    </lineage>
</organism>
<sequence length="209" mass="23084">MEGPETHAHHHGHSGHRWLDIAAAGCAIVVSVISLFLAIHHGQVMKEMADANARMVTATSWPWVSTGTGNLNGEGKAEITFSVMNKGIGPARIQGVQMRYEGKDLGHAVELLERCCGSSRKAGEVPRLMDITSGVNGEVLRPGERVEMLRVPKEGSEPEAWSRLNRERFKVSLRICYCSVFDECWTTRAESNEVDKVQACPAEWKKFKG</sequence>
<evidence type="ECO:0000313" key="2">
    <source>
        <dbReference type="EMBL" id="MBH9576916.1"/>
    </source>
</evidence>
<keyword evidence="1" id="KW-0472">Membrane</keyword>
<dbReference type="AlphaFoldDB" id="A0A931NG93"/>
<dbReference type="EMBL" id="JAEDAK010000004">
    <property type="protein sequence ID" value="MBH9576916.1"/>
    <property type="molecule type" value="Genomic_DNA"/>
</dbReference>